<evidence type="ECO:0000313" key="9">
    <source>
        <dbReference type="Proteomes" id="UP000236151"/>
    </source>
</evidence>
<feature type="chain" id="PRO_5038662940" evidence="5">
    <location>
        <begin position="26"/>
        <end position="269"/>
    </location>
</feature>
<dbReference type="GO" id="GO:0016020">
    <property type="term" value="C:membrane"/>
    <property type="evidence" value="ECO:0007669"/>
    <property type="project" value="InterPro"/>
</dbReference>
<dbReference type="EMBL" id="NIOJ01000002">
    <property type="protein sequence ID" value="PNU01358.1"/>
    <property type="molecule type" value="Genomic_DNA"/>
</dbReference>
<dbReference type="InterPro" id="IPR001320">
    <property type="entry name" value="Iontro_rcpt_C"/>
</dbReference>
<evidence type="ECO:0000259" key="7">
    <source>
        <dbReference type="SMART" id="SM00079"/>
    </source>
</evidence>
<evidence type="ECO:0000256" key="3">
    <source>
        <dbReference type="ARBA" id="ARBA00022729"/>
    </source>
</evidence>
<sequence length="269" mass="29706">MRKKLVMFLTIAVIAGILISGCTSANSGSGKDESWEYIKNKGEFIVGLDDAFPPMGFKDENGEIVGFDIDLAREAAKILGVEVKFQPVIWENIASELSNKNVDVIWNGLSVKEERKKNMLFTDPYMEDRQMIVVAKGSSIKGKADLAGKTVGLQAGSSSEDALNADTKTKESLKEIVPYTSNDQALMDLKNGRVDAVVVDEVVGRYYISKYMDDYTILEDHFGVEDFAVGLRKGDKAFAAELNKALKQLKENGKAEEISIKWFGENVIK</sequence>
<evidence type="ECO:0000256" key="2">
    <source>
        <dbReference type="ARBA" id="ARBA00010333"/>
    </source>
</evidence>
<dbReference type="KEGG" id="cthd:CDO33_04290"/>
<dbReference type="SMART" id="SM00062">
    <property type="entry name" value="PBPb"/>
    <property type="match status" value="1"/>
</dbReference>
<gene>
    <name evidence="8" type="ORF">CDQ84_01445</name>
</gene>
<dbReference type="GO" id="GO:0030313">
    <property type="term" value="C:cell envelope"/>
    <property type="evidence" value="ECO:0007669"/>
    <property type="project" value="UniProtKB-SubCell"/>
</dbReference>
<accession>A0A2K2FRF7</accession>
<dbReference type="OrthoDB" id="9775197at2"/>
<dbReference type="PANTHER" id="PTHR35936">
    <property type="entry name" value="MEMBRANE-BOUND LYTIC MUREIN TRANSGLYCOSYLASE F"/>
    <property type="match status" value="1"/>
</dbReference>
<evidence type="ECO:0000259" key="6">
    <source>
        <dbReference type="SMART" id="SM00062"/>
    </source>
</evidence>
<dbReference type="PROSITE" id="PS01039">
    <property type="entry name" value="SBP_BACTERIAL_3"/>
    <property type="match status" value="1"/>
</dbReference>
<dbReference type="CDD" id="cd00996">
    <property type="entry name" value="PBP2_AatB_like"/>
    <property type="match status" value="1"/>
</dbReference>
<dbReference type="SMART" id="SM00079">
    <property type="entry name" value="PBPe"/>
    <property type="match status" value="1"/>
</dbReference>
<dbReference type="GO" id="GO:0015276">
    <property type="term" value="F:ligand-gated monoatomic ion channel activity"/>
    <property type="evidence" value="ECO:0007669"/>
    <property type="project" value="InterPro"/>
</dbReference>
<evidence type="ECO:0000256" key="5">
    <source>
        <dbReference type="SAM" id="SignalP"/>
    </source>
</evidence>
<comment type="subcellular location">
    <subcellularLocation>
        <location evidence="1">Cell envelope</location>
    </subcellularLocation>
</comment>
<protein>
    <submittedName>
        <fullName evidence="8">Amino acid ABC transporter substrate-binding protein</fullName>
    </submittedName>
</protein>
<dbReference type="Pfam" id="PF00497">
    <property type="entry name" value="SBP_bac_3"/>
    <property type="match status" value="1"/>
</dbReference>
<dbReference type="SUPFAM" id="SSF53850">
    <property type="entry name" value="Periplasmic binding protein-like II"/>
    <property type="match status" value="1"/>
</dbReference>
<organism evidence="8 9">
    <name type="scientific">Clostridium thermosuccinogenes</name>
    <dbReference type="NCBI Taxonomy" id="84032"/>
    <lineage>
        <taxon>Bacteria</taxon>
        <taxon>Bacillati</taxon>
        <taxon>Bacillota</taxon>
        <taxon>Clostridia</taxon>
        <taxon>Eubacteriales</taxon>
        <taxon>Clostridiaceae</taxon>
        <taxon>Clostridium</taxon>
    </lineage>
</organism>
<keyword evidence="9" id="KW-1185">Reference proteome</keyword>
<dbReference type="InterPro" id="IPR018313">
    <property type="entry name" value="SBP_3_CS"/>
</dbReference>
<evidence type="ECO:0000256" key="4">
    <source>
        <dbReference type="RuleBase" id="RU003744"/>
    </source>
</evidence>
<feature type="signal peptide" evidence="5">
    <location>
        <begin position="1"/>
        <end position="25"/>
    </location>
</feature>
<evidence type="ECO:0000313" key="8">
    <source>
        <dbReference type="EMBL" id="PNU01358.1"/>
    </source>
</evidence>
<dbReference type="Gene3D" id="3.40.190.10">
    <property type="entry name" value="Periplasmic binding protein-like II"/>
    <property type="match status" value="2"/>
</dbReference>
<dbReference type="PROSITE" id="PS51257">
    <property type="entry name" value="PROKAR_LIPOPROTEIN"/>
    <property type="match status" value="1"/>
</dbReference>
<dbReference type="InterPro" id="IPR001638">
    <property type="entry name" value="Solute-binding_3/MltF_N"/>
</dbReference>
<comment type="caution">
    <text evidence="8">The sequence shown here is derived from an EMBL/GenBank/DDBJ whole genome shotgun (WGS) entry which is preliminary data.</text>
</comment>
<evidence type="ECO:0000256" key="1">
    <source>
        <dbReference type="ARBA" id="ARBA00004196"/>
    </source>
</evidence>
<feature type="domain" description="Ionotropic glutamate receptor C-terminal" evidence="7">
    <location>
        <begin position="43"/>
        <end position="265"/>
    </location>
</feature>
<proteinExistence type="inferred from homology"/>
<dbReference type="AlphaFoldDB" id="A0A2K2FRF7"/>
<dbReference type="PANTHER" id="PTHR35936:SF34">
    <property type="entry name" value="ABC TRANSPORTER EXTRACELLULAR-BINDING PROTEIN YCKB-RELATED"/>
    <property type="match status" value="1"/>
</dbReference>
<dbReference type="Proteomes" id="UP000236151">
    <property type="component" value="Unassembled WGS sequence"/>
</dbReference>
<dbReference type="RefSeq" id="WP_103079938.1">
    <property type="nucleotide sequence ID" value="NZ_CP021850.1"/>
</dbReference>
<reference evidence="8 9" key="1">
    <citation type="submission" date="2017-06" db="EMBL/GenBank/DDBJ databases">
        <title>Investigating the central metabolism of Clostridium thermosuccinogenes.</title>
        <authorList>
            <person name="Koendjbiharie J.G."/>
            <person name="van Kranenburg R."/>
        </authorList>
    </citation>
    <scope>NUCLEOTIDE SEQUENCE [LARGE SCALE GENOMIC DNA]</scope>
    <source>
        <strain evidence="8 9">DSM 5806</strain>
    </source>
</reference>
<comment type="similarity">
    <text evidence="2 4">Belongs to the bacterial solute-binding protein 3 family.</text>
</comment>
<feature type="domain" description="Solute-binding protein family 3/N-terminal" evidence="6">
    <location>
        <begin position="43"/>
        <end position="266"/>
    </location>
</feature>
<name>A0A2K2FRF7_9CLOT</name>
<keyword evidence="3 5" id="KW-0732">Signal</keyword>